<feature type="region of interest" description="Disordered" evidence="1">
    <location>
        <begin position="187"/>
        <end position="211"/>
    </location>
</feature>
<evidence type="ECO:0000313" key="3">
    <source>
        <dbReference type="Proteomes" id="UP001501326"/>
    </source>
</evidence>
<accession>A0ABP6GRU8</accession>
<evidence type="ECO:0000256" key="1">
    <source>
        <dbReference type="SAM" id="MobiDB-lite"/>
    </source>
</evidence>
<dbReference type="EMBL" id="BAAARN010000001">
    <property type="protein sequence ID" value="GAA2730103.1"/>
    <property type="molecule type" value="Genomic_DNA"/>
</dbReference>
<sequence length="211" mass="22571">MSAGCTMDEQERVDRVVQLIRASEPRCGSTRLVAIDGPSGAGKTTLAAEVAEVLGAPTIHMDDLYPGWDGLADSTQRVVEWVVEPLVAGRPARYRRWDWVAQAYAEWHEASGDVVVVEGCGSGALPGGAFVSVLVWVDGDVAERRSRGLARDPGYAEFWDRWAAQEHALYAADGTRVRADLVLDTTSGAGGRHTRRMPSALPTPAPSSGNG</sequence>
<gene>
    <name evidence="2" type="ORF">GCM10009867_00780</name>
</gene>
<keyword evidence="3" id="KW-1185">Reference proteome</keyword>
<evidence type="ECO:0000313" key="2">
    <source>
        <dbReference type="EMBL" id="GAA2730103.1"/>
    </source>
</evidence>
<dbReference type="RefSeq" id="WP_344189161.1">
    <property type="nucleotide sequence ID" value="NZ_BAAARN010000001.1"/>
</dbReference>
<dbReference type="Gene3D" id="3.40.50.300">
    <property type="entry name" value="P-loop containing nucleotide triphosphate hydrolases"/>
    <property type="match status" value="1"/>
</dbReference>
<comment type="caution">
    <text evidence="2">The sequence shown here is derived from an EMBL/GenBank/DDBJ whole genome shotgun (WGS) entry which is preliminary data.</text>
</comment>
<organism evidence="2 3">
    <name type="scientific">Pedococcus aerophilus</name>
    <dbReference type="NCBI Taxonomy" id="436356"/>
    <lineage>
        <taxon>Bacteria</taxon>
        <taxon>Bacillati</taxon>
        <taxon>Actinomycetota</taxon>
        <taxon>Actinomycetes</taxon>
        <taxon>Micrococcales</taxon>
        <taxon>Intrasporangiaceae</taxon>
        <taxon>Pedococcus</taxon>
    </lineage>
</organism>
<dbReference type="Proteomes" id="UP001501326">
    <property type="component" value="Unassembled WGS sequence"/>
</dbReference>
<protein>
    <submittedName>
        <fullName evidence="2">4-amino-4-deoxychorismate synthase</fullName>
    </submittedName>
</protein>
<name>A0ABP6GRU8_9MICO</name>
<dbReference type="InterPro" id="IPR027417">
    <property type="entry name" value="P-loop_NTPase"/>
</dbReference>
<reference evidence="3" key="1">
    <citation type="journal article" date="2019" name="Int. J. Syst. Evol. Microbiol.">
        <title>The Global Catalogue of Microorganisms (GCM) 10K type strain sequencing project: providing services to taxonomists for standard genome sequencing and annotation.</title>
        <authorList>
            <consortium name="The Broad Institute Genomics Platform"/>
            <consortium name="The Broad Institute Genome Sequencing Center for Infectious Disease"/>
            <person name="Wu L."/>
            <person name="Ma J."/>
        </authorList>
    </citation>
    <scope>NUCLEOTIDE SEQUENCE [LARGE SCALE GENOMIC DNA]</scope>
    <source>
        <strain evidence="3">JCM 16378</strain>
    </source>
</reference>
<dbReference type="SUPFAM" id="SSF52540">
    <property type="entry name" value="P-loop containing nucleoside triphosphate hydrolases"/>
    <property type="match status" value="1"/>
</dbReference>
<proteinExistence type="predicted"/>